<evidence type="ECO:0000313" key="2">
    <source>
        <dbReference type="Proteomes" id="UP000266292"/>
    </source>
</evidence>
<dbReference type="EMBL" id="CP021236">
    <property type="protein sequence ID" value="ARS38063.1"/>
    <property type="molecule type" value="Genomic_DNA"/>
</dbReference>
<keyword evidence="1" id="KW-0614">Plasmid</keyword>
<protein>
    <submittedName>
        <fullName evidence="1">STAS/SEC14 domain-containing protein</fullName>
    </submittedName>
</protein>
<organism evidence="1 2">
    <name type="scientific">Pontibacter actiniarum</name>
    <dbReference type="NCBI Taxonomy" id="323450"/>
    <lineage>
        <taxon>Bacteria</taxon>
        <taxon>Pseudomonadati</taxon>
        <taxon>Bacteroidota</taxon>
        <taxon>Cytophagia</taxon>
        <taxon>Cytophagales</taxon>
        <taxon>Hymenobacteraceae</taxon>
        <taxon>Pontibacter</taxon>
    </lineage>
</organism>
<dbReference type="AlphaFoldDB" id="A0A1X9YZ21"/>
<dbReference type="OrthoDB" id="9811577at2"/>
<proteinExistence type="predicted"/>
<dbReference type="Gene3D" id="3.40.50.10600">
    <property type="entry name" value="SpoIIaa-like domains"/>
    <property type="match status" value="1"/>
</dbReference>
<dbReference type="KEGG" id="pact:CA264_21175"/>
<evidence type="ECO:0000313" key="1">
    <source>
        <dbReference type="EMBL" id="ARS38063.1"/>
    </source>
</evidence>
<dbReference type="InterPro" id="IPR021866">
    <property type="entry name" value="SpoIIAA-like"/>
</dbReference>
<name>A0A1X9YZ21_9BACT</name>
<dbReference type="STRING" id="709015.GCA_000472485_00042"/>
<dbReference type="Pfam" id="PF11964">
    <property type="entry name" value="SpoIIAA-like"/>
    <property type="match status" value="1"/>
</dbReference>
<reference evidence="2" key="1">
    <citation type="submission" date="2017-05" db="EMBL/GenBank/DDBJ databases">
        <authorList>
            <person name="Ray J."/>
            <person name="Price M."/>
            <person name="Deutschbauer A."/>
        </authorList>
    </citation>
    <scope>NUCLEOTIDE SEQUENCE [LARGE SCALE GENOMIC DNA]</scope>
    <source>
        <strain evidence="2">DSM 19842</strain>
        <plasmid evidence="2">unnamed</plasmid>
    </source>
</reference>
<sequence length="118" mass="14197">MLQILDFTRGNIIATKADGILREEDMERIHPLIHSIIDSGQKVRWYFEMDRFTGWDAEGLWEDLKIDLKHVNDYERIAMVGEKKWQDWMTQLMKPFTSAEIKYFDLTERETAIAWMRK</sequence>
<geneLocation type="plasmid" evidence="1 2">
    <name>unnamed</name>
</geneLocation>
<gene>
    <name evidence="1" type="ORF">CA264_21175</name>
</gene>
<dbReference type="RefSeq" id="WP_025603815.1">
    <property type="nucleotide sequence ID" value="NZ_CP021236.1"/>
</dbReference>
<dbReference type="SUPFAM" id="SSF52091">
    <property type="entry name" value="SpoIIaa-like"/>
    <property type="match status" value="1"/>
</dbReference>
<dbReference type="Proteomes" id="UP000266292">
    <property type="component" value="Plasmid unnamed"/>
</dbReference>
<keyword evidence="2" id="KW-1185">Reference proteome</keyword>
<dbReference type="InterPro" id="IPR038396">
    <property type="entry name" value="SpoIIAA-like_sf"/>
</dbReference>
<accession>A0A1X9YZ21</accession>
<dbReference type="InterPro" id="IPR036513">
    <property type="entry name" value="STAS_dom_sf"/>
</dbReference>